<dbReference type="EMBL" id="JACBKZ010000013">
    <property type="protein sequence ID" value="KAF5935034.1"/>
    <property type="molecule type" value="Genomic_DNA"/>
</dbReference>
<sequence>MCSNFWPCTDHPMDHGLNGHCLKGLCPGDRRPPTRYISRLWATITIQEDTRNWKDKQTHPVDCRATSPTTQERDSLKSQGRGWPRGPTWRLGISAGNAKAHNREYPTPGNRGLAILRLRSTTAPFWPSLVYFRPPCQSPVGATGVLPPNTLEAQFDLRKFYLDGFTGLDSSRAKMPLMHKAVWHLLNHIEFVARRHLSSEIDNVFSAFSQQYPFGEEKVSEIKQAVLSGTVHDPLLIYTINNDPSKASPNPLAAYYTNLFPRLGSLPFPGYWSQGIALSRRTSYSRTDSIRKEVVYTCPSIPRFGISLLSSVLSLGSEGGI</sequence>
<organism evidence="2 3">
    <name type="scientific">Camellia sinensis</name>
    <name type="common">Tea plant</name>
    <name type="synonym">Thea sinensis</name>
    <dbReference type="NCBI Taxonomy" id="4442"/>
    <lineage>
        <taxon>Eukaryota</taxon>
        <taxon>Viridiplantae</taxon>
        <taxon>Streptophyta</taxon>
        <taxon>Embryophyta</taxon>
        <taxon>Tracheophyta</taxon>
        <taxon>Spermatophyta</taxon>
        <taxon>Magnoliopsida</taxon>
        <taxon>eudicotyledons</taxon>
        <taxon>Gunneridae</taxon>
        <taxon>Pentapetalae</taxon>
        <taxon>asterids</taxon>
        <taxon>Ericales</taxon>
        <taxon>Theaceae</taxon>
        <taxon>Camellia</taxon>
    </lineage>
</organism>
<reference evidence="2 3" key="2">
    <citation type="submission" date="2020-07" db="EMBL/GenBank/DDBJ databases">
        <title>Genome assembly of wild tea tree DASZ reveals pedigree and selection history of tea varieties.</title>
        <authorList>
            <person name="Zhang W."/>
        </authorList>
    </citation>
    <scope>NUCLEOTIDE SEQUENCE [LARGE SCALE GENOMIC DNA]</scope>
    <source>
        <strain evidence="3">cv. G240</strain>
        <tissue evidence="2">Leaf</tissue>
    </source>
</reference>
<comment type="caution">
    <text evidence="2">The sequence shown here is derived from an EMBL/GenBank/DDBJ whole genome shotgun (WGS) entry which is preliminary data.</text>
</comment>
<dbReference type="Proteomes" id="UP000593564">
    <property type="component" value="Unassembled WGS sequence"/>
</dbReference>
<evidence type="ECO:0000256" key="1">
    <source>
        <dbReference type="SAM" id="MobiDB-lite"/>
    </source>
</evidence>
<accession>A0A7J7G6S9</accession>
<keyword evidence="3" id="KW-1185">Reference proteome</keyword>
<protein>
    <submittedName>
        <fullName evidence="2">Uncharacterized protein</fullName>
    </submittedName>
</protein>
<evidence type="ECO:0000313" key="3">
    <source>
        <dbReference type="Proteomes" id="UP000593564"/>
    </source>
</evidence>
<evidence type="ECO:0000313" key="2">
    <source>
        <dbReference type="EMBL" id="KAF5935034.1"/>
    </source>
</evidence>
<name>A0A7J7G6S9_CAMSI</name>
<dbReference type="AlphaFoldDB" id="A0A7J7G6S9"/>
<reference evidence="3" key="1">
    <citation type="journal article" date="2020" name="Nat. Commun.">
        <title>Genome assembly of wild tea tree DASZ reveals pedigree and selection history of tea varieties.</title>
        <authorList>
            <person name="Zhang W."/>
            <person name="Zhang Y."/>
            <person name="Qiu H."/>
            <person name="Guo Y."/>
            <person name="Wan H."/>
            <person name="Zhang X."/>
            <person name="Scossa F."/>
            <person name="Alseekh S."/>
            <person name="Zhang Q."/>
            <person name="Wang P."/>
            <person name="Xu L."/>
            <person name="Schmidt M.H."/>
            <person name="Jia X."/>
            <person name="Li D."/>
            <person name="Zhu A."/>
            <person name="Guo F."/>
            <person name="Chen W."/>
            <person name="Ni D."/>
            <person name="Usadel B."/>
            <person name="Fernie A.R."/>
            <person name="Wen W."/>
        </authorList>
    </citation>
    <scope>NUCLEOTIDE SEQUENCE [LARGE SCALE GENOMIC DNA]</scope>
    <source>
        <strain evidence="3">cv. G240</strain>
    </source>
</reference>
<gene>
    <name evidence="2" type="ORF">HYC85_026163</name>
</gene>
<feature type="region of interest" description="Disordered" evidence="1">
    <location>
        <begin position="55"/>
        <end position="88"/>
    </location>
</feature>
<proteinExistence type="predicted"/>